<dbReference type="KEGG" id="sazo:D1868_10215"/>
<dbReference type="Pfam" id="PF13380">
    <property type="entry name" value="CoA_binding_2"/>
    <property type="match status" value="1"/>
</dbReference>
<dbReference type="InterPro" id="IPR003781">
    <property type="entry name" value="CoA-bd"/>
</dbReference>
<gene>
    <name evidence="2" type="ORF">D1868_10215</name>
</gene>
<dbReference type="RefSeq" id="WP_156008017.1">
    <property type="nucleotide sequence ID" value="NZ_CP045483.1"/>
</dbReference>
<keyword evidence="3" id="KW-1185">Reference proteome</keyword>
<feature type="domain" description="CoA-binding" evidence="1">
    <location>
        <begin position="12"/>
        <end position="109"/>
    </location>
</feature>
<dbReference type="PANTHER" id="PTHR33303:SF2">
    <property type="entry name" value="COA-BINDING DOMAIN-CONTAINING PROTEIN"/>
    <property type="match status" value="1"/>
</dbReference>
<name>A0A650CSV9_9CREN</name>
<evidence type="ECO:0000313" key="2">
    <source>
        <dbReference type="EMBL" id="QGR20567.1"/>
    </source>
</evidence>
<dbReference type="SUPFAM" id="SSF51735">
    <property type="entry name" value="NAD(P)-binding Rossmann-fold domains"/>
    <property type="match status" value="1"/>
</dbReference>
<evidence type="ECO:0000313" key="3">
    <source>
        <dbReference type="Proteomes" id="UP000423396"/>
    </source>
</evidence>
<organism evidence="2 3">
    <name type="scientific">Stygiolobus azoricus</name>
    <dbReference type="NCBI Taxonomy" id="41675"/>
    <lineage>
        <taxon>Archaea</taxon>
        <taxon>Thermoproteota</taxon>
        <taxon>Thermoprotei</taxon>
        <taxon>Sulfolobales</taxon>
        <taxon>Sulfolobaceae</taxon>
        <taxon>Stygiolobus</taxon>
    </lineage>
</organism>
<dbReference type="GeneID" id="42799449"/>
<dbReference type="AlphaFoldDB" id="A0A650CSV9"/>
<sequence length="153" mass="17313">MSSEEQVIESVLRNYKNIATVGFSKDPSKPSHQVPKFLISKGYNVIPVNPTVDEILGKKSYKSLLDIPDKIEVVEVFRPSQDVPKIVDEVLERVKRKGDVKVIWLQEGIRNDDAAEKARKAGLIVIQDRCMYKEYMKKIEGNPHPPPVSQVVS</sequence>
<dbReference type="SMART" id="SM00881">
    <property type="entry name" value="CoA_binding"/>
    <property type="match status" value="1"/>
</dbReference>
<dbReference type="OrthoDB" id="42776at2157"/>
<protein>
    <submittedName>
        <fullName evidence="2">CoA-binding protein</fullName>
    </submittedName>
</protein>
<dbReference type="Gene3D" id="3.40.50.720">
    <property type="entry name" value="NAD(P)-binding Rossmann-like Domain"/>
    <property type="match status" value="1"/>
</dbReference>
<reference evidence="2 3" key="1">
    <citation type="submission" date="2019-10" db="EMBL/GenBank/DDBJ databases">
        <title>Genome Sequences from Six Type Strain Members of the Archaeal Family Sulfolobaceae: Acidianus ambivalens, Acidianus infernus, Metallosphaera prunae, Stygiolobus azoricus, Sulfolobus metallicus, and Sulfurisphaera ohwakuensis.</title>
        <authorList>
            <person name="Counts J.A."/>
            <person name="Kelly R.M."/>
        </authorList>
    </citation>
    <scope>NUCLEOTIDE SEQUENCE [LARGE SCALE GENOMIC DNA]</scope>
    <source>
        <strain evidence="2 3">FC6</strain>
    </source>
</reference>
<dbReference type="EMBL" id="CP045483">
    <property type="protein sequence ID" value="QGR20567.1"/>
    <property type="molecule type" value="Genomic_DNA"/>
</dbReference>
<dbReference type="Proteomes" id="UP000423396">
    <property type="component" value="Chromosome"/>
</dbReference>
<proteinExistence type="predicted"/>
<evidence type="ECO:0000259" key="1">
    <source>
        <dbReference type="SMART" id="SM00881"/>
    </source>
</evidence>
<dbReference type="PANTHER" id="PTHR33303">
    <property type="entry name" value="CYTOPLASMIC PROTEIN-RELATED"/>
    <property type="match status" value="1"/>
</dbReference>
<accession>A0A650CSV9</accession>
<dbReference type="InterPro" id="IPR036291">
    <property type="entry name" value="NAD(P)-bd_dom_sf"/>
</dbReference>